<name>A0A179G9A2_METCM</name>
<evidence type="ECO:0000256" key="1">
    <source>
        <dbReference type="ARBA" id="ARBA00022801"/>
    </source>
</evidence>
<dbReference type="PANTHER" id="PTHR31377">
    <property type="entry name" value="AGMATINE DEIMINASE-RELATED"/>
    <property type="match status" value="1"/>
</dbReference>
<sequence>MSPSSVHSDGNLANGKVLKESVPSLNFNYPAETCRHIATILGFPSECSAPSMHYENACREIIDLAATISEFESVRLYARPEDSQRAQTMLNDKTHGPFAVEIIPFATNHLWVRDTAPVYVHGTTPETQTQRFAVNFRFNEWGGSVSDNGSLKPEEQWPKVDAMQLKENATFAKRVIQQDASPSPVTCIESQIRLEGGALVYDGEGTLIASESSIIGEDRNPGMSKLEIEAELRRLLGATRIIWFPGFKNLDITDVHSDAELQFIRPGVLVMSRPHESAEERWHEVYEQVKAAVEGNTDAKGRTFEVHELPEPDPKVTEYLKHEDPATNYVNFYFANGAVILPKFGDDETDTAALRKMQELCPDRVVKQVYVNALPLTGGVIHCSTQPVVDLTNV</sequence>
<keyword evidence="3" id="KW-1185">Reference proteome</keyword>
<accession>A0A179G9A2</accession>
<comment type="caution">
    <text evidence="2">The sequence shown here is derived from an EMBL/GenBank/DDBJ whole genome shotgun (WGS) entry which is preliminary data.</text>
</comment>
<proteinExistence type="predicted"/>
<dbReference type="OrthoDB" id="544103at2759"/>
<dbReference type="AlphaFoldDB" id="A0A179G9A2"/>
<dbReference type="SUPFAM" id="SSF55909">
    <property type="entry name" value="Pentein"/>
    <property type="match status" value="1"/>
</dbReference>
<organism evidence="2 3">
    <name type="scientific">Pochonia chlamydosporia 170</name>
    <dbReference type="NCBI Taxonomy" id="1380566"/>
    <lineage>
        <taxon>Eukaryota</taxon>
        <taxon>Fungi</taxon>
        <taxon>Dikarya</taxon>
        <taxon>Ascomycota</taxon>
        <taxon>Pezizomycotina</taxon>
        <taxon>Sordariomycetes</taxon>
        <taxon>Hypocreomycetidae</taxon>
        <taxon>Hypocreales</taxon>
        <taxon>Clavicipitaceae</taxon>
        <taxon>Pochonia</taxon>
    </lineage>
</organism>
<evidence type="ECO:0000313" key="3">
    <source>
        <dbReference type="Proteomes" id="UP000078397"/>
    </source>
</evidence>
<gene>
    <name evidence="2" type="ORF">VFPPC_01670</name>
</gene>
<dbReference type="InterPro" id="IPR007466">
    <property type="entry name" value="Peptidyl-Arg-deiminase_porph"/>
</dbReference>
<dbReference type="Gene3D" id="3.75.10.10">
    <property type="entry name" value="L-arginine/glycine Amidinotransferase, Chain A"/>
    <property type="match status" value="1"/>
</dbReference>
<dbReference type="STRING" id="1380566.A0A179G9A2"/>
<dbReference type="Proteomes" id="UP000078397">
    <property type="component" value="Unassembled WGS sequence"/>
</dbReference>
<dbReference type="PANTHER" id="PTHR31377:SF0">
    <property type="entry name" value="AGMATINE DEIMINASE-RELATED"/>
    <property type="match status" value="1"/>
</dbReference>
<reference evidence="2 3" key="1">
    <citation type="journal article" date="2016" name="PLoS Pathog.">
        <title>Biosynthesis of antibiotic leucinostatins in bio-control fungus Purpureocillium lilacinum and their inhibition on phytophthora revealed by genome mining.</title>
        <authorList>
            <person name="Wang G."/>
            <person name="Liu Z."/>
            <person name="Lin R."/>
            <person name="Li E."/>
            <person name="Mao Z."/>
            <person name="Ling J."/>
            <person name="Yang Y."/>
            <person name="Yin W.B."/>
            <person name="Xie B."/>
        </authorList>
    </citation>
    <scope>NUCLEOTIDE SEQUENCE [LARGE SCALE GENOMIC DNA]</scope>
    <source>
        <strain evidence="2">170</strain>
    </source>
</reference>
<dbReference type="KEGG" id="pchm:VFPPC_01670"/>
<dbReference type="GO" id="GO:0047632">
    <property type="term" value="F:agmatine deiminase activity"/>
    <property type="evidence" value="ECO:0007669"/>
    <property type="project" value="TreeGrafter"/>
</dbReference>
<dbReference type="RefSeq" id="XP_018150181.1">
    <property type="nucleotide sequence ID" value="XM_018281450.1"/>
</dbReference>
<dbReference type="GO" id="GO:0004668">
    <property type="term" value="F:protein-arginine deiminase activity"/>
    <property type="evidence" value="ECO:0007669"/>
    <property type="project" value="InterPro"/>
</dbReference>
<dbReference type="GeneID" id="28845444"/>
<keyword evidence="1" id="KW-0378">Hydrolase</keyword>
<evidence type="ECO:0000313" key="2">
    <source>
        <dbReference type="EMBL" id="OAQ74098.1"/>
    </source>
</evidence>
<protein>
    <submittedName>
        <fullName evidence="2">Porphyromonas-type peptidyl-arginine deiminase superfamily</fullName>
    </submittedName>
</protein>
<dbReference type="Pfam" id="PF04371">
    <property type="entry name" value="PAD_porph"/>
    <property type="match status" value="1"/>
</dbReference>
<dbReference type="GO" id="GO:0009446">
    <property type="term" value="P:putrescine biosynthetic process"/>
    <property type="evidence" value="ECO:0007669"/>
    <property type="project" value="InterPro"/>
</dbReference>
<dbReference type="EMBL" id="LSBJ02000001">
    <property type="protein sequence ID" value="OAQ74098.1"/>
    <property type="molecule type" value="Genomic_DNA"/>
</dbReference>